<keyword evidence="2 5" id="KW-0812">Transmembrane</keyword>
<keyword evidence="3 5" id="KW-1133">Transmembrane helix</keyword>
<feature type="transmembrane region" description="Helical" evidence="5">
    <location>
        <begin position="252"/>
        <end position="272"/>
    </location>
</feature>
<feature type="transmembrane region" description="Helical" evidence="5">
    <location>
        <begin position="60"/>
        <end position="81"/>
    </location>
</feature>
<protein>
    <submittedName>
        <fullName evidence="7">Lipid A core-O-antigen ligase-like enyme</fullName>
    </submittedName>
</protein>
<dbReference type="GO" id="GO:0016874">
    <property type="term" value="F:ligase activity"/>
    <property type="evidence" value="ECO:0007669"/>
    <property type="project" value="UniProtKB-KW"/>
</dbReference>
<keyword evidence="7" id="KW-0436">Ligase</keyword>
<dbReference type="AlphaFoldDB" id="L0A7U6"/>
<dbReference type="Pfam" id="PF04932">
    <property type="entry name" value="Wzy_C"/>
    <property type="match status" value="1"/>
</dbReference>
<dbReference type="EMBL" id="CP003383">
    <property type="protein sequence ID" value="AFZ69514.1"/>
    <property type="molecule type" value="Genomic_DNA"/>
</dbReference>
<feature type="transmembrane region" description="Helical" evidence="5">
    <location>
        <begin position="215"/>
        <end position="245"/>
    </location>
</feature>
<gene>
    <name evidence="7" type="ordered locus">Deipe_4147</name>
</gene>
<evidence type="ECO:0000256" key="3">
    <source>
        <dbReference type="ARBA" id="ARBA00022989"/>
    </source>
</evidence>
<feature type="transmembrane region" description="Helical" evidence="5">
    <location>
        <begin position="375"/>
        <end position="399"/>
    </location>
</feature>
<accession>L0A7U6</accession>
<evidence type="ECO:0000313" key="8">
    <source>
        <dbReference type="Proteomes" id="UP000010467"/>
    </source>
</evidence>
<name>L0A7U6_DEIPD</name>
<dbReference type="KEGG" id="dpd:Deipe_4147"/>
<feature type="domain" description="O-antigen ligase-related" evidence="6">
    <location>
        <begin position="218"/>
        <end position="356"/>
    </location>
</feature>
<dbReference type="OrthoDB" id="4074538at2"/>
<evidence type="ECO:0000256" key="4">
    <source>
        <dbReference type="ARBA" id="ARBA00023136"/>
    </source>
</evidence>
<dbReference type="InterPro" id="IPR007016">
    <property type="entry name" value="O-antigen_ligase-rel_domated"/>
</dbReference>
<feature type="transmembrane region" description="Helical" evidence="5">
    <location>
        <begin position="339"/>
        <end position="363"/>
    </location>
</feature>
<feature type="transmembrane region" description="Helical" evidence="5">
    <location>
        <begin position="183"/>
        <end position="203"/>
    </location>
</feature>
<feature type="transmembrane region" description="Helical" evidence="5">
    <location>
        <begin position="149"/>
        <end position="171"/>
    </location>
</feature>
<keyword evidence="8" id="KW-1185">Reference proteome</keyword>
<feature type="transmembrane region" description="Helical" evidence="5">
    <location>
        <begin position="30"/>
        <end position="48"/>
    </location>
</feature>
<dbReference type="RefSeq" id="WP_015231415.1">
    <property type="nucleotide sequence ID" value="NC_019789.1"/>
</dbReference>
<evidence type="ECO:0000313" key="7">
    <source>
        <dbReference type="EMBL" id="AFZ69514.1"/>
    </source>
</evidence>
<keyword evidence="4 5" id="KW-0472">Membrane</keyword>
<evidence type="ECO:0000256" key="2">
    <source>
        <dbReference type="ARBA" id="ARBA00022692"/>
    </source>
</evidence>
<organism evidence="7 8">
    <name type="scientific">Deinococcus peraridilitoris (strain DSM 19664 / LMG 22246 / CIP 109416 / KR-200)</name>
    <dbReference type="NCBI Taxonomy" id="937777"/>
    <lineage>
        <taxon>Bacteria</taxon>
        <taxon>Thermotogati</taxon>
        <taxon>Deinococcota</taxon>
        <taxon>Deinococci</taxon>
        <taxon>Deinococcales</taxon>
        <taxon>Deinococcaceae</taxon>
        <taxon>Deinococcus</taxon>
    </lineage>
</organism>
<proteinExistence type="predicted"/>
<keyword evidence="7" id="KW-0614">Plasmid</keyword>
<feature type="transmembrane region" description="Helical" evidence="5">
    <location>
        <begin position="87"/>
        <end position="107"/>
    </location>
</feature>
<reference evidence="8" key="1">
    <citation type="submission" date="2012-03" db="EMBL/GenBank/DDBJ databases">
        <title>Complete sequence of plasmid 1 of Deinococcus peraridilitoris DSM 19664.</title>
        <authorList>
            <person name="Lucas S."/>
            <person name="Copeland A."/>
            <person name="Lapidus A."/>
            <person name="Glavina del Rio T."/>
            <person name="Dalin E."/>
            <person name="Tice H."/>
            <person name="Bruce D."/>
            <person name="Goodwin L."/>
            <person name="Pitluck S."/>
            <person name="Peters L."/>
            <person name="Mikhailova N."/>
            <person name="Lu M."/>
            <person name="Kyrpides N."/>
            <person name="Mavromatis K."/>
            <person name="Ivanova N."/>
            <person name="Brettin T."/>
            <person name="Detter J.C."/>
            <person name="Han C."/>
            <person name="Larimer F."/>
            <person name="Land M."/>
            <person name="Hauser L."/>
            <person name="Markowitz V."/>
            <person name="Cheng J.-F."/>
            <person name="Hugenholtz P."/>
            <person name="Woyke T."/>
            <person name="Wu D."/>
            <person name="Pukall R."/>
            <person name="Steenblock K."/>
            <person name="Brambilla E."/>
            <person name="Klenk H.-P."/>
            <person name="Eisen J.A."/>
        </authorList>
    </citation>
    <scope>NUCLEOTIDE SEQUENCE [LARGE SCALE GENOMIC DNA]</scope>
    <source>
        <strain evidence="8">DSM 19664 / LMG 22246 / CIP 109416 / KR-200</strain>
        <plasmid evidence="8">Plasmid pDEIPE01</plasmid>
    </source>
</reference>
<comment type="subcellular location">
    <subcellularLocation>
        <location evidence="1">Membrane</location>
        <topology evidence="1">Multi-pass membrane protein</topology>
    </subcellularLocation>
</comment>
<dbReference type="HOGENOM" id="CLU_637305_0_0_0"/>
<geneLocation type="plasmid" evidence="7 8">
    <name>pDEIPE01</name>
</geneLocation>
<evidence type="ECO:0000259" key="6">
    <source>
        <dbReference type="Pfam" id="PF04932"/>
    </source>
</evidence>
<sequence length="430" mass="47653">MDFLVSLHAMYMQLAPLVLAAMLGLLLWRYPKIAISSIFIVFLLDAAFQGQPPAVAVATANIYPADAVSGLLLLIGTVRALRRRINFSTLLALGLVALFLVAVLRGLTDFDFQKVVNSGRPYITLLGMLLYSITLRWDDSMLQWFLRTWVRFALATLAVGLVWFVLNLAGVATYSEYQGTFRFLGAGQAFFLASAGLVTLYLLRTSPWLRFSPWVPYILLTAVVILQHRTVWFATVAALLVWLLIERQGRGRLVTGLSIAGLIVVGLLTFAFPGQLGESLENSATNTNTFQWRFDGWVQLLSPTRYTDIANYAVGQPMGAGYERMLSNGAVVLDNPHNMYVQLLVDLGGLGLAVYLALLIVAFRQMARLAGKNLLFRPLQFVLFALFVYGGAYSAPYFFGLFFGLTSYVQFTQRTSHSIQPQHTKVGGMS</sequence>
<dbReference type="PATRIC" id="fig|937777.3.peg.4174"/>
<evidence type="ECO:0000256" key="5">
    <source>
        <dbReference type="SAM" id="Phobius"/>
    </source>
</evidence>
<dbReference type="GO" id="GO:0016020">
    <property type="term" value="C:membrane"/>
    <property type="evidence" value="ECO:0007669"/>
    <property type="project" value="UniProtKB-SubCell"/>
</dbReference>
<evidence type="ECO:0000256" key="1">
    <source>
        <dbReference type="ARBA" id="ARBA00004141"/>
    </source>
</evidence>
<dbReference type="Proteomes" id="UP000010467">
    <property type="component" value="Plasmid pDEIPE01"/>
</dbReference>